<dbReference type="STRING" id="1801.BRW64_14600"/>
<dbReference type="GO" id="GO:0016787">
    <property type="term" value="F:hydrolase activity"/>
    <property type="evidence" value="ECO:0007669"/>
    <property type="project" value="UniProtKB-KW"/>
</dbReference>
<dbReference type="SMART" id="SM00471">
    <property type="entry name" value="HDc"/>
    <property type="match status" value="1"/>
</dbReference>
<dbReference type="InterPro" id="IPR003607">
    <property type="entry name" value="HD/PDEase_dom"/>
</dbReference>
<sequence length="219" mass="23662">MDIDTTAWNLPDTDICSAAMQLAVTVSPTFLTNHCVRSYLFARELAGAQRIAYDEELVFLACLLHDLGLTEYGGGHQRFEVDGADAATRFLSEHGMTEDRSAPVWQAIALHTSVGLAHRFGPVQAVSFAGISLDINGFGADALPAGFADRVHAAWPRHDLGFAIAEEIARGTLADPDKAPPFSFPAHVHQVINGPSVTFPEMVRAAPWGDRPTTAEHRC</sequence>
<name>A0A1Q4HCI5_9MYCO</name>
<dbReference type="RefSeq" id="WP_073857173.1">
    <property type="nucleotide sequence ID" value="NZ_BAAATC010000003.1"/>
</dbReference>
<dbReference type="SUPFAM" id="SSF109604">
    <property type="entry name" value="HD-domain/PDEase-like"/>
    <property type="match status" value="1"/>
</dbReference>
<evidence type="ECO:0000259" key="1">
    <source>
        <dbReference type="SMART" id="SM00471"/>
    </source>
</evidence>
<dbReference type="CDD" id="cd00077">
    <property type="entry name" value="HDc"/>
    <property type="match status" value="1"/>
</dbReference>
<keyword evidence="2" id="KW-0378">Hydrolase</keyword>
<reference evidence="2 3" key="1">
    <citation type="submission" date="2016-09" db="EMBL/GenBank/DDBJ databases">
        <title>genome sequences of unsequenced Mycobacteria.</title>
        <authorList>
            <person name="Greninger A.L."/>
            <person name="Jerome K.R."/>
            <person name="Mcnair B."/>
            <person name="Wallis C."/>
            <person name="Fang F."/>
        </authorList>
    </citation>
    <scope>NUCLEOTIDE SEQUENCE [LARGE SCALE GENOMIC DNA]</scope>
    <source>
        <strain evidence="2 3">BM1</strain>
    </source>
</reference>
<comment type="caution">
    <text evidence="2">The sequence shown here is derived from an EMBL/GenBank/DDBJ whole genome shotgun (WGS) entry which is preliminary data.</text>
</comment>
<dbReference type="Gene3D" id="1.10.3210.10">
    <property type="entry name" value="Hypothetical protein af1432"/>
    <property type="match status" value="1"/>
</dbReference>
<evidence type="ECO:0000313" key="2">
    <source>
        <dbReference type="EMBL" id="OPE53344.1"/>
    </source>
</evidence>
<dbReference type="Proteomes" id="UP000191039">
    <property type="component" value="Unassembled WGS sequence"/>
</dbReference>
<dbReference type="EMBL" id="MIJD01000166">
    <property type="protein sequence ID" value="OPE53344.1"/>
    <property type="molecule type" value="Genomic_DNA"/>
</dbReference>
<dbReference type="PANTHER" id="PTHR35569:SF1">
    <property type="entry name" value="CYANAMIDE HYDRATASE DDI2-RELATED"/>
    <property type="match status" value="1"/>
</dbReference>
<dbReference type="PANTHER" id="PTHR35569">
    <property type="entry name" value="CYANAMIDE HYDRATASE DDI2-RELATED"/>
    <property type="match status" value="1"/>
</dbReference>
<protein>
    <submittedName>
        <fullName evidence="2">Phosphohydrolase</fullName>
    </submittedName>
</protein>
<gene>
    <name evidence="2" type="ORF">BV510_16040</name>
</gene>
<accession>A0A1Q4HCI5</accession>
<organism evidence="2 3">
    <name type="scientific">Mycolicibacterium diernhoferi</name>
    <dbReference type="NCBI Taxonomy" id="1801"/>
    <lineage>
        <taxon>Bacteria</taxon>
        <taxon>Bacillati</taxon>
        <taxon>Actinomycetota</taxon>
        <taxon>Actinomycetes</taxon>
        <taxon>Mycobacteriales</taxon>
        <taxon>Mycobacteriaceae</taxon>
        <taxon>Mycolicibacterium</taxon>
    </lineage>
</organism>
<feature type="domain" description="HD/PDEase" evidence="1">
    <location>
        <begin position="27"/>
        <end position="163"/>
    </location>
</feature>
<proteinExistence type="predicted"/>
<dbReference type="AlphaFoldDB" id="A0A1Q4HCI5"/>
<dbReference type="Pfam" id="PF01966">
    <property type="entry name" value="HD"/>
    <property type="match status" value="1"/>
</dbReference>
<dbReference type="InterPro" id="IPR006674">
    <property type="entry name" value="HD_domain"/>
</dbReference>
<evidence type="ECO:0000313" key="3">
    <source>
        <dbReference type="Proteomes" id="UP000191039"/>
    </source>
</evidence>